<name>A0A084VGB9_ANOSI</name>
<sequence>MRFAPRRNINKKSTISPKPRQPERNLSHVARPNVLFQKRTKKTPLHQCSTHTGAIPSPQKLVPPASAPMHHRPIGPALYVCLISEAPAPARTACGRRRCTELHRKQPNRDQQHHQHAMNE</sequence>
<feature type="compositionally biased region" description="Basic residues" evidence="1">
    <location>
        <begin position="1"/>
        <end position="10"/>
    </location>
</feature>
<evidence type="ECO:0000256" key="1">
    <source>
        <dbReference type="SAM" id="MobiDB-lite"/>
    </source>
</evidence>
<evidence type="ECO:0000313" key="4">
    <source>
        <dbReference type="Proteomes" id="UP000030765"/>
    </source>
</evidence>
<dbReference type="EMBL" id="ATLV01012764">
    <property type="status" value="NOT_ANNOTATED_CDS"/>
    <property type="molecule type" value="Genomic_DNA"/>
</dbReference>
<reference evidence="2 4" key="1">
    <citation type="journal article" date="2014" name="BMC Genomics">
        <title>Genome sequence of Anopheles sinensis provides insight into genetics basis of mosquito competence for malaria parasites.</title>
        <authorList>
            <person name="Zhou D."/>
            <person name="Zhang D."/>
            <person name="Ding G."/>
            <person name="Shi L."/>
            <person name="Hou Q."/>
            <person name="Ye Y."/>
            <person name="Xu Y."/>
            <person name="Zhou H."/>
            <person name="Xiong C."/>
            <person name="Li S."/>
            <person name="Yu J."/>
            <person name="Hong S."/>
            <person name="Yu X."/>
            <person name="Zou P."/>
            <person name="Chen C."/>
            <person name="Chang X."/>
            <person name="Wang W."/>
            <person name="Lv Y."/>
            <person name="Sun Y."/>
            <person name="Ma L."/>
            <person name="Shen B."/>
            <person name="Zhu C."/>
        </authorList>
    </citation>
    <scope>NUCLEOTIDE SEQUENCE [LARGE SCALE GENOMIC DNA]</scope>
</reference>
<accession>A0A084VGB9</accession>
<dbReference type="Proteomes" id="UP000030765">
    <property type="component" value="Unassembled WGS sequence"/>
</dbReference>
<feature type="region of interest" description="Disordered" evidence="1">
    <location>
        <begin position="1"/>
        <end position="69"/>
    </location>
</feature>
<evidence type="ECO:0000313" key="2">
    <source>
        <dbReference type="EMBL" id="KFB37013.1"/>
    </source>
</evidence>
<dbReference type="EnsemblMetazoa" id="ASIC004197-RA">
    <property type="protein sequence ID" value="ASIC004197-PA"/>
    <property type="gene ID" value="ASIC004197"/>
</dbReference>
<protein>
    <submittedName>
        <fullName evidence="2 3">Uncharacterized protein</fullName>
    </submittedName>
</protein>
<reference evidence="3" key="2">
    <citation type="submission" date="2020-05" db="UniProtKB">
        <authorList>
            <consortium name="EnsemblMetazoa"/>
        </authorList>
    </citation>
    <scope>IDENTIFICATION</scope>
</reference>
<gene>
    <name evidence="2" type="ORF">ZHAS_00004197</name>
</gene>
<dbReference type="AlphaFoldDB" id="A0A084VGB9"/>
<keyword evidence="4" id="KW-1185">Reference proteome</keyword>
<organism evidence="2">
    <name type="scientific">Anopheles sinensis</name>
    <name type="common">Mosquito</name>
    <dbReference type="NCBI Taxonomy" id="74873"/>
    <lineage>
        <taxon>Eukaryota</taxon>
        <taxon>Metazoa</taxon>
        <taxon>Ecdysozoa</taxon>
        <taxon>Arthropoda</taxon>
        <taxon>Hexapoda</taxon>
        <taxon>Insecta</taxon>
        <taxon>Pterygota</taxon>
        <taxon>Neoptera</taxon>
        <taxon>Endopterygota</taxon>
        <taxon>Diptera</taxon>
        <taxon>Nematocera</taxon>
        <taxon>Culicoidea</taxon>
        <taxon>Culicidae</taxon>
        <taxon>Anophelinae</taxon>
        <taxon>Anopheles</taxon>
    </lineage>
</organism>
<proteinExistence type="predicted"/>
<dbReference type="EMBL" id="KE524813">
    <property type="protein sequence ID" value="KFB37013.1"/>
    <property type="molecule type" value="Genomic_DNA"/>
</dbReference>
<dbReference type="VEuPathDB" id="VectorBase:ASIC004197"/>
<evidence type="ECO:0000313" key="3">
    <source>
        <dbReference type="EnsemblMetazoa" id="ASIC004197-PA"/>
    </source>
</evidence>